<gene>
    <name evidence="3" type="ORF">B9Z44_11860</name>
</gene>
<comment type="caution">
    <text evidence="3">The sequence shown here is derived from an EMBL/GenBank/DDBJ whole genome shotgun (WGS) entry which is preliminary data.</text>
</comment>
<dbReference type="InterPro" id="IPR011008">
    <property type="entry name" value="Dimeric_a/b-barrel"/>
</dbReference>
<dbReference type="AlphaFoldDB" id="A0A315ER34"/>
<evidence type="ECO:0000313" key="3">
    <source>
        <dbReference type="EMBL" id="PUE60203.1"/>
    </source>
</evidence>
<comment type="similarity">
    <text evidence="1">Belongs to the YciI family.</text>
</comment>
<keyword evidence="4" id="KW-1185">Reference proteome</keyword>
<dbReference type="Gene3D" id="3.30.70.1060">
    <property type="entry name" value="Dimeric alpha+beta barrel"/>
    <property type="match status" value="1"/>
</dbReference>
<evidence type="ECO:0000259" key="2">
    <source>
        <dbReference type="Pfam" id="PF03795"/>
    </source>
</evidence>
<proteinExistence type="inferred from homology"/>
<dbReference type="Pfam" id="PF03795">
    <property type="entry name" value="YCII"/>
    <property type="match status" value="1"/>
</dbReference>
<name>A0A315ER34_9BURK</name>
<feature type="domain" description="YCII-related" evidence="2">
    <location>
        <begin position="1"/>
        <end position="87"/>
    </location>
</feature>
<sequence length="94" mass="10732">MHFVMYCLDVPGSAEIRAKHVEAHKAYLSAAPFKILVSGPLLEDDNETINGSCFLIEAVDKAQLVNFNQNDPFMKAGVWQQVEIRHFAKWRDNR</sequence>
<accession>A0A315ER34</accession>
<evidence type="ECO:0000313" key="4">
    <source>
        <dbReference type="Proteomes" id="UP000251341"/>
    </source>
</evidence>
<protein>
    <recommendedName>
        <fullName evidence="2">YCII-related domain-containing protein</fullName>
    </recommendedName>
</protein>
<reference evidence="3 4" key="1">
    <citation type="submission" date="2017-04" db="EMBL/GenBank/DDBJ databases">
        <title>Unexpected and diverse lifestyles within the genus Limnohabitans.</title>
        <authorList>
            <person name="Kasalicky V."/>
            <person name="Mehrshad M."/>
            <person name="Andrei S.-A."/>
            <person name="Salcher M."/>
            <person name="Kratochvilova H."/>
            <person name="Simek K."/>
            <person name="Ghai R."/>
        </authorList>
    </citation>
    <scope>NUCLEOTIDE SEQUENCE [LARGE SCALE GENOMIC DNA]</scope>
    <source>
        <strain evidence="3 4">MWH-C5</strain>
    </source>
</reference>
<organism evidence="3 4">
    <name type="scientific">Limnohabitans curvus</name>
    <dbReference type="NCBI Taxonomy" id="323423"/>
    <lineage>
        <taxon>Bacteria</taxon>
        <taxon>Pseudomonadati</taxon>
        <taxon>Pseudomonadota</taxon>
        <taxon>Betaproteobacteria</taxon>
        <taxon>Burkholderiales</taxon>
        <taxon>Comamonadaceae</taxon>
        <taxon>Limnohabitans</taxon>
    </lineage>
</organism>
<dbReference type="InterPro" id="IPR051807">
    <property type="entry name" value="Sec-metab_biosynth-assoc"/>
</dbReference>
<dbReference type="Proteomes" id="UP000251341">
    <property type="component" value="Unassembled WGS sequence"/>
</dbReference>
<dbReference type="EMBL" id="NESP01000001">
    <property type="protein sequence ID" value="PUE60203.1"/>
    <property type="molecule type" value="Genomic_DNA"/>
</dbReference>
<dbReference type="PANTHER" id="PTHR33606">
    <property type="entry name" value="PROTEIN YCII"/>
    <property type="match status" value="1"/>
</dbReference>
<dbReference type="PANTHER" id="PTHR33606:SF3">
    <property type="entry name" value="PROTEIN YCII"/>
    <property type="match status" value="1"/>
</dbReference>
<dbReference type="SUPFAM" id="SSF54909">
    <property type="entry name" value="Dimeric alpha+beta barrel"/>
    <property type="match status" value="1"/>
</dbReference>
<dbReference type="InterPro" id="IPR005545">
    <property type="entry name" value="YCII"/>
</dbReference>
<evidence type="ECO:0000256" key="1">
    <source>
        <dbReference type="ARBA" id="ARBA00007689"/>
    </source>
</evidence>